<evidence type="ECO:0000256" key="1">
    <source>
        <dbReference type="SAM" id="MobiDB-lite"/>
    </source>
</evidence>
<evidence type="ECO:0000313" key="4">
    <source>
        <dbReference type="Proteomes" id="UP001597479"/>
    </source>
</evidence>
<comment type="caution">
    <text evidence="3">The sequence shown here is derived from an EMBL/GenBank/DDBJ whole genome shotgun (WGS) entry which is preliminary data.</text>
</comment>
<gene>
    <name evidence="3" type="ORF">ACFS27_22700</name>
</gene>
<keyword evidence="4" id="KW-1185">Reference proteome</keyword>
<dbReference type="RefSeq" id="WP_377187880.1">
    <property type="nucleotide sequence ID" value="NZ_JBHUOG010000002.1"/>
</dbReference>
<accession>A0ABW5W1C6</accession>
<evidence type="ECO:0000259" key="2">
    <source>
        <dbReference type="SMART" id="SM00943"/>
    </source>
</evidence>
<reference evidence="4" key="1">
    <citation type="journal article" date="2019" name="Int. J. Syst. Evol. Microbiol.">
        <title>The Global Catalogue of Microorganisms (GCM) 10K type strain sequencing project: providing services to taxonomists for standard genome sequencing and annotation.</title>
        <authorList>
            <consortium name="The Broad Institute Genomics Platform"/>
            <consortium name="The Broad Institute Genome Sequencing Center for Infectious Disease"/>
            <person name="Wu L."/>
            <person name="Ma J."/>
        </authorList>
    </citation>
    <scope>NUCLEOTIDE SEQUENCE [LARGE SCALE GENOMIC DNA]</scope>
    <source>
        <strain evidence="4">CCM 7044</strain>
    </source>
</reference>
<proteinExistence type="predicted"/>
<dbReference type="EMBL" id="JBHUOG010000002">
    <property type="protein sequence ID" value="MFD2796388.1"/>
    <property type="molecule type" value="Genomic_DNA"/>
</dbReference>
<dbReference type="Proteomes" id="UP001597479">
    <property type="component" value="Unassembled WGS sequence"/>
</dbReference>
<evidence type="ECO:0000313" key="3">
    <source>
        <dbReference type="EMBL" id="MFD2796388.1"/>
    </source>
</evidence>
<dbReference type="SMART" id="SM00943">
    <property type="entry name" value="Prim-Pol"/>
    <property type="match status" value="1"/>
</dbReference>
<organism evidence="3 4">
    <name type="scientific">Promicromonospora vindobonensis</name>
    <dbReference type="NCBI Taxonomy" id="195748"/>
    <lineage>
        <taxon>Bacteria</taxon>
        <taxon>Bacillati</taxon>
        <taxon>Actinomycetota</taxon>
        <taxon>Actinomycetes</taxon>
        <taxon>Micrococcales</taxon>
        <taxon>Promicromonosporaceae</taxon>
        <taxon>Promicromonospora</taxon>
    </lineage>
</organism>
<dbReference type="Pfam" id="PF09250">
    <property type="entry name" value="Prim-Pol"/>
    <property type="match status" value="1"/>
</dbReference>
<sequence length="313" mass="33081">MDASQPAELDRRIRAVVASFGASSAPEVATQLVRAGVPVFPCVPGGKRPLTRHGFQDATTDLAEVERMWQRWPDANLAIPAGRASGFDVVDVDLHEGASGRPSFDASLARGLTAGWAFTVRTPSGGLHAYFPNTREQACWTCARAHVDFRSDGGYVVVPPSRVVYDEGTAGVYLVAAIASRVSTPVDGADLRAFLEPPRPRQAPAFTADAEGVSDPERLAAWVAAHPEDGRKRRLFWAACRAVEAGHDLGPTLAALGNAALHVGVPARVAESAIRSAFRHAHPRVAPSASGRPPHPTVPGGARRPEPPTAVIS</sequence>
<name>A0ABW5W1C6_9MICO</name>
<feature type="region of interest" description="Disordered" evidence="1">
    <location>
        <begin position="282"/>
        <end position="313"/>
    </location>
</feature>
<dbReference type="InterPro" id="IPR015330">
    <property type="entry name" value="DNA_primase/pol_bifunc_N"/>
</dbReference>
<protein>
    <submittedName>
        <fullName evidence="3">Bifunctional DNA primase/polymerase</fullName>
    </submittedName>
</protein>
<feature type="domain" description="DNA primase/polymerase bifunctional N-terminal" evidence="2">
    <location>
        <begin position="29"/>
        <end position="195"/>
    </location>
</feature>
<dbReference type="CDD" id="cd04859">
    <property type="entry name" value="Prim_Pol"/>
    <property type="match status" value="1"/>
</dbReference>
<dbReference type="SUPFAM" id="SSF56747">
    <property type="entry name" value="Prim-pol domain"/>
    <property type="match status" value="1"/>
</dbReference>